<evidence type="ECO:0000313" key="1">
    <source>
        <dbReference type="EMBL" id="CRP82420.1"/>
    </source>
</evidence>
<evidence type="ECO:0000313" key="2">
    <source>
        <dbReference type="Proteomes" id="UP000045039"/>
    </source>
</evidence>
<name>A0A9P1RDA2_PSEAI</name>
<dbReference type="RefSeq" id="WP_003149161.1">
    <property type="nucleotide sequence ID" value="NZ_CAADND010000030.1"/>
</dbReference>
<comment type="caution">
    <text evidence="1">The sequence shown here is derived from an EMBL/GenBank/DDBJ whole genome shotgun (WGS) entry which is preliminary data.</text>
</comment>
<organism evidence="1 2">
    <name type="scientific">Pseudomonas aeruginosa</name>
    <dbReference type="NCBI Taxonomy" id="287"/>
    <lineage>
        <taxon>Bacteria</taxon>
        <taxon>Pseudomonadati</taxon>
        <taxon>Pseudomonadota</taxon>
        <taxon>Gammaproteobacteria</taxon>
        <taxon>Pseudomonadales</taxon>
        <taxon>Pseudomonadaceae</taxon>
        <taxon>Pseudomonas</taxon>
    </lineage>
</organism>
<sequence length="346" mass="38669">MGGNALASFGATRCSRAVALQVLEDFKKRFAQITCHLGSAARVEPIAAYRQKPDFGDLDVLVDSRVFQAMPPPAVVEALSSSYGAALPWVKNGPVLSVGLPLAGEGQCLQLDLISTPAAEFDFSLGYFSWNDLGNLIGRVAHKMGLKFGHDGLWLPMRDGTHLHDELLITRDLGHALHFLGFDVDRWNKGFDSLDDIYQFVANGKRFNPELYPLEHRNHTARVRDKKRPVYMGFLQWIEAQPMLRRFDWQEDKAVYLPEVFAAFPGLRAEYDRSLAKLDQAKAIRACFNGEVVSAVTGLEGKQLGEFMVRFKREQGEGMNDLPTLPAEDLHALIRGAYQQYGRAKS</sequence>
<accession>A0A9P1RDA2</accession>
<gene>
    <name evidence="1" type="ORF">PAERUG_P19_London_7_VIM_2_05_10_05685</name>
</gene>
<dbReference type="Proteomes" id="UP000045039">
    <property type="component" value="Unassembled WGS sequence"/>
</dbReference>
<reference evidence="2" key="1">
    <citation type="submission" date="2015-06" db="EMBL/GenBank/DDBJ databases">
        <authorList>
            <person name="Radhakrishnan Rajesh"/>
            <person name="Underwood Anthony"/>
            <person name="Al-Shahib Ali"/>
        </authorList>
    </citation>
    <scope>NUCLEOTIDE SEQUENCE [LARGE SCALE GENOMIC DNA]</scope>
    <source>
        <strain evidence="2">P19_London_7_VIM_2_05_10</strain>
    </source>
</reference>
<protein>
    <submittedName>
        <fullName evidence="1">Uncharacterized protein</fullName>
    </submittedName>
</protein>
<proteinExistence type="predicted"/>
<dbReference type="AlphaFoldDB" id="A0A9P1RDA2"/>
<dbReference type="EMBL" id="CVVU01000245">
    <property type="protein sequence ID" value="CRP82420.1"/>
    <property type="molecule type" value="Genomic_DNA"/>
</dbReference>